<evidence type="ECO:0000256" key="6">
    <source>
        <dbReference type="SAM" id="MobiDB-lite"/>
    </source>
</evidence>
<evidence type="ECO:0000256" key="5">
    <source>
        <dbReference type="ARBA" id="ARBA00025791"/>
    </source>
</evidence>
<organism evidence="9 10">
    <name type="scientific">Pangasianodon hypophthalmus</name>
    <name type="common">Striped catfish</name>
    <name type="synonym">Helicophagus hypophthalmus</name>
    <dbReference type="NCBI Taxonomy" id="310915"/>
    <lineage>
        <taxon>Eukaryota</taxon>
        <taxon>Metazoa</taxon>
        <taxon>Chordata</taxon>
        <taxon>Craniata</taxon>
        <taxon>Vertebrata</taxon>
        <taxon>Euteleostomi</taxon>
        <taxon>Actinopterygii</taxon>
        <taxon>Neopterygii</taxon>
        <taxon>Teleostei</taxon>
        <taxon>Ostariophysi</taxon>
        <taxon>Siluriformes</taxon>
        <taxon>Pangasiidae</taxon>
        <taxon>Pangasianodon</taxon>
    </lineage>
</organism>
<dbReference type="Gene3D" id="2.130.10.10">
    <property type="entry name" value="YVTN repeat-like/Quinoprotein amine dehydrogenase"/>
    <property type="match status" value="1"/>
</dbReference>
<dbReference type="PANTHER" id="PTHR21419">
    <property type="match status" value="1"/>
</dbReference>
<accession>A0A5N5Q6U1</accession>
<comment type="subcellular location">
    <subcellularLocation>
        <location evidence="1">Membrane</location>
        <topology evidence="1">Single-pass membrane protein</topology>
    </subcellularLocation>
</comment>
<keyword evidence="10" id="KW-1185">Reference proteome</keyword>
<feature type="transmembrane region" description="Helical" evidence="7">
    <location>
        <begin position="56"/>
        <end position="77"/>
    </location>
</feature>
<evidence type="ECO:0000313" key="10">
    <source>
        <dbReference type="Proteomes" id="UP000327468"/>
    </source>
</evidence>
<keyword evidence="4 7" id="KW-0472">Membrane</keyword>
<dbReference type="EMBL" id="VFJC01000002">
    <property type="protein sequence ID" value="KAB5587243.1"/>
    <property type="molecule type" value="Genomic_DNA"/>
</dbReference>
<dbReference type="InterPro" id="IPR055409">
    <property type="entry name" value="Beta-prop_FAM234A_B"/>
</dbReference>
<name>A0A5N5Q6U1_PANHP</name>
<dbReference type="GO" id="GO:0016020">
    <property type="term" value="C:membrane"/>
    <property type="evidence" value="ECO:0007669"/>
    <property type="project" value="UniProtKB-SubCell"/>
</dbReference>
<sequence length="578" mass="62705">MVNKEINNTKNSEMSDSADHTVEAEPLKGRQEEKGGPDGRGCAGKMGVAKLSGWRTAAFLLSMFICLSVVFAFSFILPCPVRPQYLPTWNLTVPAAVTYNFLAFADANNDKVLDVFLIYKSSEGLKNHTCIGEGLSSPCLFLLAVDGTDGELLWERPLAAEFDWAECEVGGVKGKGGNCVVAHADKLTAIDIHAALGEILWQVPRSQVANGNLPVISLPDLNNDKTNDMAVLSYPTTDTPSVAELVFFSGKSGDKIGTEVDVGLAPGQMKSHLQFSTASEAQYVLLHTDRGLYAVSLGRLAANAGSGLDSNLKRDKSWEQRADNQGLITLYDSVSLHSVLKVRGGYSSSSPSLLLQTDSTVMLFDTHKLSVTWTTNASSLISTPSFGHFNKDGVPDIVLEEDQGNNTKRVVIVDGQNGNVLWQVFMPFRLNNPQPASVLTLNYFSVFMLWGETHTHTNDTSLEVEERSSYLLHPFHSDVLLERRNPAQNIITFKALLLERGRHACYLILTGEDGALNEGAALDGTEPVVLTKRKIKGDVSQSSVVGVGGAGRLDGDASGQAETVKEAFYRLRFSDQSQ</sequence>
<reference evidence="9 10" key="1">
    <citation type="submission" date="2019-06" db="EMBL/GenBank/DDBJ databases">
        <title>A chromosome-scale genome assembly of the striped catfish, Pangasianodon hypophthalmus.</title>
        <authorList>
            <person name="Wen M."/>
            <person name="Zahm M."/>
            <person name="Roques C."/>
            <person name="Cabau C."/>
            <person name="Klopp C."/>
            <person name="Donnadieu C."/>
            <person name="Jouanno E."/>
            <person name="Avarre J.-C."/>
            <person name="Campet M."/>
            <person name="Ha T.T.T."/>
            <person name="Dugue R."/>
            <person name="Lampietro C."/>
            <person name="Louis A."/>
            <person name="Herpin A."/>
            <person name="Echchiki A."/>
            <person name="Berthelot C."/>
            <person name="Parey E."/>
            <person name="Roest-Crollius H."/>
            <person name="Braasch I."/>
            <person name="Postlethwait J."/>
            <person name="Bobe J."/>
            <person name="Montfort J."/>
            <person name="Bouchez O."/>
            <person name="Begum T."/>
            <person name="Schartl M."/>
            <person name="Guiguen Y."/>
        </authorList>
    </citation>
    <scope>NUCLEOTIDE SEQUENCE [LARGE SCALE GENOMIC DNA]</scope>
    <source>
        <strain evidence="9 10">Indonesia</strain>
        <tissue evidence="9">Blood</tissue>
    </source>
</reference>
<evidence type="ECO:0000256" key="1">
    <source>
        <dbReference type="ARBA" id="ARBA00004167"/>
    </source>
</evidence>
<dbReference type="SUPFAM" id="SSF50998">
    <property type="entry name" value="Quinoprotein alcohol dehydrogenase-like"/>
    <property type="match status" value="1"/>
</dbReference>
<dbReference type="Proteomes" id="UP000327468">
    <property type="component" value="Chromosome 1"/>
</dbReference>
<comment type="similarity">
    <text evidence="5">Belongs to the FAM234 family.</text>
</comment>
<comment type="caution">
    <text evidence="9">The sequence shown here is derived from an EMBL/GenBank/DDBJ whole genome shotgun (WGS) entry which is preliminary data.</text>
</comment>
<evidence type="ECO:0000256" key="2">
    <source>
        <dbReference type="ARBA" id="ARBA00022692"/>
    </source>
</evidence>
<dbReference type="AlphaFoldDB" id="A0A5N5Q6U1"/>
<dbReference type="Pfam" id="PF23727">
    <property type="entry name" value="Beta-prop_FAM234A_B"/>
    <property type="match status" value="1"/>
</dbReference>
<evidence type="ECO:0000313" key="9">
    <source>
        <dbReference type="EMBL" id="KAB5587243.1"/>
    </source>
</evidence>
<feature type="compositionally biased region" description="Polar residues" evidence="6">
    <location>
        <begin position="1"/>
        <end position="15"/>
    </location>
</feature>
<keyword evidence="2 7" id="KW-0812">Transmembrane</keyword>
<feature type="domain" description="FAM234A/B beta-propeller" evidence="8">
    <location>
        <begin position="89"/>
        <end position="574"/>
    </location>
</feature>
<evidence type="ECO:0000256" key="3">
    <source>
        <dbReference type="ARBA" id="ARBA00022989"/>
    </source>
</evidence>
<dbReference type="InterPro" id="IPR015943">
    <property type="entry name" value="WD40/YVTN_repeat-like_dom_sf"/>
</dbReference>
<feature type="compositionally biased region" description="Basic and acidic residues" evidence="6">
    <location>
        <begin position="17"/>
        <end position="37"/>
    </location>
</feature>
<gene>
    <name evidence="9" type="ORF">PHYPO_G00010970</name>
</gene>
<evidence type="ECO:0000259" key="8">
    <source>
        <dbReference type="Pfam" id="PF23727"/>
    </source>
</evidence>
<evidence type="ECO:0000256" key="4">
    <source>
        <dbReference type="ARBA" id="ARBA00023136"/>
    </source>
</evidence>
<dbReference type="PANTHER" id="PTHR21419:SF7">
    <property type="entry name" value="PROTEIN FAM234A"/>
    <property type="match status" value="1"/>
</dbReference>
<keyword evidence="3 7" id="KW-1133">Transmembrane helix</keyword>
<proteinExistence type="inferred from homology"/>
<evidence type="ECO:0000256" key="7">
    <source>
        <dbReference type="SAM" id="Phobius"/>
    </source>
</evidence>
<feature type="region of interest" description="Disordered" evidence="6">
    <location>
        <begin position="1"/>
        <end position="39"/>
    </location>
</feature>
<dbReference type="InterPro" id="IPR045232">
    <property type="entry name" value="FAM234"/>
</dbReference>
<protein>
    <recommendedName>
        <fullName evidence="8">FAM234A/B beta-propeller domain-containing protein</fullName>
    </recommendedName>
</protein>
<dbReference type="InterPro" id="IPR011047">
    <property type="entry name" value="Quinoprotein_ADH-like_sf"/>
</dbReference>